<dbReference type="Proteomes" id="UP001202961">
    <property type="component" value="Unassembled WGS sequence"/>
</dbReference>
<name>A0ABT0UD15_9BACT</name>
<dbReference type="EMBL" id="JAMQBK010000096">
    <property type="protein sequence ID" value="MCM2374687.1"/>
    <property type="molecule type" value="Genomic_DNA"/>
</dbReference>
<comment type="caution">
    <text evidence="1">The sequence shown here is derived from an EMBL/GenBank/DDBJ whole genome shotgun (WGS) entry which is preliminary data.</text>
</comment>
<reference evidence="1 2" key="1">
    <citation type="journal article" date="2022" name="Syst. Appl. Microbiol.">
        <title>Rhodopirellula aestuarii sp. nov., a novel member of the genus Rhodopirellula isolated from brackish sediments collected in the Tagus River estuary, Portugal.</title>
        <authorList>
            <person name="Vitorino I.R."/>
            <person name="Klimek D."/>
            <person name="Calusinska M."/>
            <person name="Lobo-da-Cunha A."/>
            <person name="Vasconcelos V."/>
            <person name="Lage O.M."/>
        </authorList>
    </citation>
    <scope>NUCLEOTIDE SEQUENCE [LARGE SCALE GENOMIC DNA]</scope>
    <source>
        <strain evidence="1 2">ICT_H3.1</strain>
    </source>
</reference>
<evidence type="ECO:0000313" key="2">
    <source>
        <dbReference type="Proteomes" id="UP001202961"/>
    </source>
</evidence>
<gene>
    <name evidence="1" type="ORF">NB063_29035</name>
</gene>
<dbReference type="PANTHER" id="PTHR35609">
    <property type="entry name" value="MACRO DOMAIN-CONTAINING PROTEIN"/>
    <property type="match status" value="1"/>
</dbReference>
<sequence>MTWFTKLTGIEEESPEQVRRELSIEGDQIVCPNGKRFAFGRLETPKLSELRQTVSQLDVPANPSTIREHVGDVRQLHADSANVGDLFQVASQFNLLEMTGPSVTPERGVGIYENDPTQGPACAIACGAGTIYRNYFAPVGDRIGQSADHQIDCSADLGQKLGNQDGQLWQMQNGYLFPSDDGLRRITDHLQSASEPERDELRGELRIGLQWQADVTLPHSEHRVSQAYCSALPVAYGRQRVELWTDFAKLILDAAYEATLLAAVINASRAGVNTVHLTLLGGGVFGNDDAWILGAIERAFLKTKSHGLDVRIVSYRQPKAVVAGLIQRINET</sequence>
<evidence type="ECO:0008006" key="3">
    <source>
        <dbReference type="Google" id="ProtNLM"/>
    </source>
</evidence>
<proteinExistence type="predicted"/>
<accession>A0ABT0UD15</accession>
<evidence type="ECO:0000313" key="1">
    <source>
        <dbReference type="EMBL" id="MCM2374687.1"/>
    </source>
</evidence>
<organism evidence="1 2">
    <name type="scientific">Aporhodopirellula aestuarii</name>
    <dbReference type="NCBI Taxonomy" id="2950107"/>
    <lineage>
        <taxon>Bacteria</taxon>
        <taxon>Pseudomonadati</taxon>
        <taxon>Planctomycetota</taxon>
        <taxon>Planctomycetia</taxon>
        <taxon>Pirellulales</taxon>
        <taxon>Pirellulaceae</taxon>
        <taxon>Aporhodopirellula</taxon>
    </lineage>
</organism>
<protein>
    <recommendedName>
        <fullName evidence="3">Macro domain-containing protein</fullName>
    </recommendedName>
</protein>
<dbReference type="PANTHER" id="PTHR35609:SF1">
    <property type="entry name" value="MACRO DOMAIN-CONTAINING PROTEIN"/>
    <property type="match status" value="1"/>
</dbReference>
<dbReference type="RefSeq" id="WP_250932712.1">
    <property type="nucleotide sequence ID" value="NZ_JAMQBK010000096.1"/>
</dbReference>
<keyword evidence="2" id="KW-1185">Reference proteome</keyword>